<comment type="caution">
    <text evidence="1">The sequence shown here is derived from an EMBL/GenBank/DDBJ whole genome shotgun (WGS) entry which is preliminary data.</text>
</comment>
<evidence type="ECO:0000313" key="1">
    <source>
        <dbReference type="EMBL" id="OOM07460.1"/>
    </source>
</evidence>
<dbReference type="GO" id="GO:0043565">
    <property type="term" value="F:sequence-specific DNA binding"/>
    <property type="evidence" value="ECO:0007669"/>
    <property type="project" value="InterPro"/>
</dbReference>
<evidence type="ECO:0008006" key="3">
    <source>
        <dbReference type="Google" id="ProtNLM"/>
    </source>
</evidence>
<gene>
    <name evidence="1" type="ORF">CLOSAC_39900</name>
</gene>
<reference evidence="1 2" key="1">
    <citation type="submission" date="2016-05" db="EMBL/GenBank/DDBJ databases">
        <title>Microbial solvent formation.</title>
        <authorList>
            <person name="Poehlein A."/>
            <person name="Montoya Solano J.D."/>
            <person name="Flitsch S."/>
            <person name="Krabben P."/>
            <person name="Duerre P."/>
            <person name="Daniel R."/>
        </authorList>
    </citation>
    <scope>NUCLEOTIDE SEQUENCE [LARGE SCALE GENOMIC DNA]</scope>
    <source>
        <strain evidence="1 2">L1-8</strain>
    </source>
</reference>
<dbReference type="InterPro" id="IPR010921">
    <property type="entry name" value="Trp_repressor/repl_initiator"/>
</dbReference>
<organism evidence="1 2">
    <name type="scientific">Clostridium saccharobutylicum</name>
    <dbReference type="NCBI Taxonomy" id="169679"/>
    <lineage>
        <taxon>Bacteria</taxon>
        <taxon>Bacillati</taxon>
        <taxon>Bacillota</taxon>
        <taxon>Clostridia</taxon>
        <taxon>Eubacteriales</taxon>
        <taxon>Clostridiaceae</taxon>
        <taxon>Clostridium</taxon>
    </lineage>
</organism>
<evidence type="ECO:0000313" key="2">
    <source>
        <dbReference type="Proteomes" id="UP000191154"/>
    </source>
</evidence>
<dbReference type="Proteomes" id="UP000191154">
    <property type="component" value="Unassembled WGS sequence"/>
</dbReference>
<sequence>MQFINDYLDGKGSLRAICSIYEISNHRVLRNWIKSYNSHKSFKSHNNQGDRIMINGRKTTYEERTEIVSFCISNNNNYQATAELTESEKLYAQLKLIEEKIGA</sequence>
<dbReference type="SUPFAM" id="SSF48295">
    <property type="entry name" value="TrpR-like"/>
    <property type="match status" value="1"/>
</dbReference>
<dbReference type="AlphaFoldDB" id="A0A1S8MTG0"/>
<accession>A0A1S8MTG0</accession>
<protein>
    <recommendedName>
        <fullName evidence="3">Transposase</fullName>
    </recommendedName>
</protein>
<proteinExistence type="predicted"/>
<name>A0A1S8MTG0_CLOSA</name>
<dbReference type="EMBL" id="LZYZ01000008">
    <property type="protein sequence ID" value="OOM07460.1"/>
    <property type="molecule type" value="Genomic_DNA"/>
</dbReference>